<dbReference type="Pfam" id="PF13585">
    <property type="entry name" value="CHU_C"/>
    <property type="match status" value="1"/>
</dbReference>
<reference evidence="1 2" key="1">
    <citation type="submission" date="2017-06" db="EMBL/GenBank/DDBJ databases">
        <title>Raineya orbicola gen. nov., sp. nov. a slightly thermophilic bacterium of the phylum Bacteroidetes and the description of Raineyaceae fam. nov.</title>
        <authorList>
            <person name="Albuquerque L."/>
            <person name="Polonia A.R.M."/>
            <person name="Barroso C."/>
            <person name="Froufe H.J.C."/>
            <person name="Lage O."/>
            <person name="Lobo-Da-Cunha A."/>
            <person name="Egas C."/>
            <person name="Da Costa M.S."/>
        </authorList>
    </citation>
    <scope>NUCLEOTIDE SEQUENCE [LARGE SCALE GENOMIC DNA]</scope>
    <source>
        <strain evidence="1 2">SPSPC-11</strain>
    </source>
</reference>
<dbReference type="NCBIfam" id="TIGR04131">
    <property type="entry name" value="Bac_Flav_CTERM"/>
    <property type="match status" value="1"/>
</dbReference>
<dbReference type="Proteomes" id="UP000233387">
    <property type="component" value="Unassembled WGS sequence"/>
</dbReference>
<dbReference type="AlphaFoldDB" id="A0A2N3IJ82"/>
<dbReference type="RefSeq" id="WP_101357959.1">
    <property type="nucleotide sequence ID" value="NZ_NKXO01000008.1"/>
</dbReference>
<gene>
    <name evidence="1" type="ORF">Rain11_0697</name>
</gene>
<dbReference type="InterPro" id="IPR026341">
    <property type="entry name" value="T9SS_type_B"/>
</dbReference>
<dbReference type="EMBL" id="NKXO01000008">
    <property type="protein sequence ID" value="PKQ70318.1"/>
    <property type="molecule type" value="Genomic_DNA"/>
</dbReference>
<sequence length="526" mass="60257">MKEFFTMQFFLFCIYTFAQDKRYDTWLLGYRGTDNFFINKIKFIPNAQAFVINADQTSSVLCCANFSTTRINDSVLLTSHLGMISIYNEQGNNYGHLDTSYFNILSNGIVGSVGESILLPDSEKEGLFHLFLTSEFSTDQFGKIVNSSLKYLPIRISNDTLYAVSKLKHLRKEPPVVTKLAATHHGNNEYYWILSHEWLTDRFIAYLLTSKGVVDSVKTSIGYVYSNKIPYPSEFNNYIDFFQRTMGKLNLGQMKFSTEGSMVAVALSQERIIEIFKFDKFTGKLSCPISLNLNSKFSYMQKLEDYWIYGLEISPNKRFIYFTLIPSPYSTKFLVNNLPSYLCQLDLWANDILDSVQIIGEGLNFFALQLAPDGKIYLSIYGSKYLGAIEKPNNPSPLCNFQEKGLFLGEHTHDFTLNNVPSSALPLEDSKSIFDEPQLEMPNAFTPNRDGINDTFIPTRVENVIRARIKIYNKWGKEIFASSQIEKGWDASNFPADIYYYFIEYTGKICNETTTKTLKGWVQVIK</sequence>
<proteinExistence type="predicted"/>
<organism evidence="1 2">
    <name type="scientific">Raineya orbicola</name>
    <dbReference type="NCBI Taxonomy" id="2016530"/>
    <lineage>
        <taxon>Bacteria</taxon>
        <taxon>Pseudomonadati</taxon>
        <taxon>Bacteroidota</taxon>
        <taxon>Cytophagia</taxon>
        <taxon>Cytophagales</taxon>
        <taxon>Raineyaceae</taxon>
        <taxon>Raineya</taxon>
    </lineage>
</organism>
<evidence type="ECO:0000313" key="1">
    <source>
        <dbReference type="EMBL" id="PKQ70318.1"/>
    </source>
</evidence>
<evidence type="ECO:0000313" key="2">
    <source>
        <dbReference type="Proteomes" id="UP000233387"/>
    </source>
</evidence>
<comment type="caution">
    <text evidence="1">The sequence shown here is derived from an EMBL/GenBank/DDBJ whole genome shotgun (WGS) entry which is preliminary data.</text>
</comment>
<dbReference type="OrthoDB" id="9765926at2"/>
<name>A0A2N3IJ82_9BACT</name>
<protein>
    <submittedName>
        <fullName evidence="1">Gliding motility-associated C-terminal domain</fullName>
    </submittedName>
</protein>
<accession>A0A2N3IJ82</accession>
<keyword evidence="2" id="KW-1185">Reference proteome</keyword>